<reference evidence="12 13" key="1">
    <citation type="submission" date="2019-09" db="EMBL/GenBank/DDBJ databases">
        <title>YIM 132180 draft genome.</title>
        <authorList>
            <person name="Zhang K."/>
        </authorList>
    </citation>
    <scope>NUCLEOTIDE SEQUENCE [LARGE SCALE GENOMIC DNA]</scope>
    <source>
        <strain evidence="12 13">YIM 132180</strain>
    </source>
</reference>
<dbReference type="Pfam" id="PF07685">
    <property type="entry name" value="GATase_3"/>
    <property type="match status" value="1"/>
</dbReference>
<dbReference type="NCBIfam" id="TIGR00379">
    <property type="entry name" value="cobB"/>
    <property type="match status" value="1"/>
</dbReference>
<evidence type="ECO:0000256" key="2">
    <source>
        <dbReference type="ARBA" id="ARBA00006205"/>
    </source>
</evidence>
<dbReference type="GO" id="GO:0009236">
    <property type="term" value="P:cobalamin biosynthetic process"/>
    <property type="evidence" value="ECO:0007669"/>
    <property type="project" value="UniProtKB-UniRule"/>
</dbReference>
<dbReference type="UniPathway" id="UPA00148">
    <property type="reaction ID" value="UER00220"/>
</dbReference>
<evidence type="ECO:0000313" key="12">
    <source>
        <dbReference type="EMBL" id="KAB0679639.1"/>
    </source>
</evidence>
<comment type="domain">
    <text evidence="9">Comprises of two domains. The C-terminal domain contains the binding site for glutamine and catalyzes the hydrolysis of this substrate to glutamate and ammonia. The N-terminal domain is anticipated to bind ATP and hydrogenobyrinate and catalyzes the ultimate synthesis of the diamide product. The ammonia produced via the glutaminase domain is probably translocated to the adjacent domain via a molecular tunnel, where it reacts with an activated intermediate.</text>
</comment>
<dbReference type="GO" id="GO:0005524">
    <property type="term" value="F:ATP binding"/>
    <property type="evidence" value="ECO:0007669"/>
    <property type="project" value="UniProtKB-UniRule"/>
</dbReference>
<comment type="function">
    <text evidence="9">Catalyzes the ATP-dependent amidation of the two carboxylate groups at positions a and c of hydrogenobyrinate, using either L-glutamine or ammonia as the nitrogen source.</text>
</comment>
<dbReference type="InterPro" id="IPR027417">
    <property type="entry name" value="P-loop_NTPase"/>
</dbReference>
<dbReference type="EMBL" id="VZDO01000009">
    <property type="protein sequence ID" value="KAB0679639.1"/>
    <property type="molecule type" value="Genomic_DNA"/>
</dbReference>
<dbReference type="Pfam" id="PF01656">
    <property type="entry name" value="CbiA"/>
    <property type="match status" value="1"/>
</dbReference>
<dbReference type="NCBIfam" id="NF002204">
    <property type="entry name" value="PRK01077.1"/>
    <property type="match status" value="1"/>
</dbReference>
<dbReference type="InterPro" id="IPR011698">
    <property type="entry name" value="GATase_3"/>
</dbReference>
<dbReference type="InterPro" id="IPR004484">
    <property type="entry name" value="CbiA/CobB_synth"/>
</dbReference>
<feature type="active site" description="Nucleophile" evidence="9">
    <location>
        <position position="323"/>
    </location>
</feature>
<accession>A0A7V7PP28</accession>
<comment type="cofactor">
    <cofactor evidence="1 9">
        <name>Mg(2+)</name>
        <dbReference type="ChEBI" id="CHEBI:18420"/>
    </cofactor>
</comment>
<name>A0A7V7PP28_9HYPH</name>
<dbReference type="SUPFAM" id="SSF52317">
    <property type="entry name" value="Class I glutamine amidotransferase-like"/>
    <property type="match status" value="1"/>
</dbReference>
<keyword evidence="13" id="KW-1185">Reference proteome</keyword>
<proteinExistence type="inferred from homology"/>
<dbReference type="InterPro" id="IPR029062">
    <property type="entry name" value="Class_I_gatase-like"/>
</dbReference>
<evidence type="ECO:0000256" key="7">
    <source>
        <dbReference type="ARBA" id="ARBA00022842"/>
    </source>
</evidence>
<dbReference type="GO" id="GO:0042242">
    <property type="term" value="F:cobyrinic acid a,c-diamide synthase activity"/>
    <property type="evidence" value="ECO:0007669"/>
    <property type="project" value="InterPro"/>
</dbReference>
<evidence type="ECO:0000256" key="8">
    <source>
        <dbReference type="ARBA" id="ARBA00022962"/>
    </source>
</evidence>
<evidence type="ECO:0000256" key="6">
    <source>
        <dbReference type="ARBA" id="ARBA00022840"/>
    </source>
</evidence>
<dbReference type="GO" id="GO:0043802">
    <property type="term" value="F:hydrogenobyrinic acid a,c-diamide synthase (glutamine-hydrolysing) activity"/>
    <property type="evidence" value="ECO:0007669"/>
    <property type="project" value="UniProtKB-UniRule"/>
</dbReference>
<evidence type="ECO:0000256" key="5">
    <source>
        <dbReference type="ARBA" id="ARBA00022741"/>
    </source>
</evidence>
<keyword evidence="5 9" id="KW-0547">Nucleotide-binding</keyword>
<dbReference type="PROSITE" id="PS51274">
    <property type="entry name" value="GATASE_COBBQ"/>
    <property type="match status" value="1"/>
</dbReference>
<comment type="similarity">
    <text evidence="9">Belongs to the CobB/CbiA family.</text>
</comment>
<comment type="pathway">
    <text evidence="9">Cofactor biosynthesis; adenosylcobalamin biosynthesis; cob(II)yrinate a,c-diamide from precorrin-2 (aerobic route): step 9/10.</text>
</comment>
<evidence type="ECO:0000256" key="1">
    <source>
        <dbReference type="ARBA" id="ARBA00001946"/>
    </source>
</evidence>
<dbReference type="AlphaFoldDB" id="A0A7V7PP28"/>
<keyword evidence="7 9" id="KW-0460">Magnesium</keyword>
<comment type="catalytic activity">
    <reaction evidence="9">
        <text>hydrogenobyrinate + 2 L-glutamine + 2 ATP + 2 H2O = hydrogenobyrinate a,c-diamide + 2 L-glutamate + 2 ADP + 2 phosphate + 2 H(+)</text>
        <dbReference type="Rhea" id="RHEA:12544"/>
        <dbReference type="ChEBI" id="CHEBI:15377"/>
        <dbReference type="ChEBI" id="CHEBI:15378"/>
        <dbReference type="ChEBI" id="CHEBI:29985"/>
        <dbReference type="ChEBI" id="CHEBI:30616"/>
        <dbReference type="ChEBI" id="CHEBI:43474"/>
        <dbReference type="ChEBI" id="CHEBI:58359"/>
        <dbReference type="ChEBI" id="CHEBI:77873"/>
        <dbReference type="ChEBI" id="CHEBI:77874"/>
        <dbReference type="ChEBI" id="CHEBI:456216"/>
        <dbReference type="EC" id="6.3.5.9"/>
    </reaction>
</comment>
<dbReference type="Gene3D" id="3.40.50.300">
    <property type="entry name" value="P-loop containing nucleotide triphosphate hydrolases"/>
    <property type="match status" value="2"/>
</dbReference>
<evidence type="ECO:0000256" key="3">
    <source>
        <dbReference type="ARBA" id="ARBA00022573"/>
    </source>
</evidence>
<keyword evidence="6 9" id="KW-0067">ATP-binding</keyword>
<dbReference type="HAMAP" id="MF_00027">
    <property type="entry name" value="CobB_CbiA"/>
    <property type="match status" value="1"/>
</dbReference>
<sequence length="429" mass="44983">MPGLLIAAPQSGAGKTTVTLGLLRALRRAGHRVASAKAGPDYIDPAYHHAAGGRECRNLDPWAMRPDLLRALAADAVRDAQLLVVEGMMGLFDGAADGTGSAADLAELLELRIVLVVDCARQSHSVAALVRGFRDHRLGLALAGLVLNRVGSPRHEALLRDALLSLDIPVLGALPARPDLALSSRHLGLVQAGEHPDLEGLIERAADWIEAGTDLDAFAGLASATFPAVTAPRLEPLGNRIAVARDAAFAFAYPHMLEGWRAAGAALAFFSPLADEAPDPEADAVFLPGGYPELHAGPLAAAARFKAGMLDLSARGAAIYGECGGYMVLGEGLEDAAGETHAMLGLLPLATSFRQRKRHLGYRRLVPLVGAPWATALTAHEFHYATILHEGSADRLFAASDALGTDLGSVGLRRGRVCGSFAHVIDRLA</sequence>
<evidence type="ECO:0000256" key="9">
    <source>
        <dbReference type="HAMAP-Rule" id="MF_00027"/>
    </source>
</evidence>
<dbReference type="RefSeq" id="WP_150970163.1">
    <property type="nucleotide sequence ID" value="NZ_VZDO01000009.1"/>
</dbReference>
<feature type="site" description="Increases nucleophilicity of active site Cys" evidence="9">
    <location>
        <position position="423"/>
    </location>
</feature>
<evidence type="ECO:0000256" key="4">
    <source>
        <dbReference type="ARBA" id="ARBA00022598"/>
    </source>
</evidence>
<feature type="domain" description="CobB/CobQ-like glutamine amidotransferase" evidence="11">
    <location>
        <begin position="240"/>
        <end position="425"/>
    </location>
</feature>
<keyword evidence="4 9" id="KW-0436">Ligase</keyword>
<dbReference type="Proteomes" id="UP000432089">
    <property type="component" value="Unassembled WGS sequence"/>
</dbReference>
<organism evidence="12 13">
    <name type="scientific">Plantimonas leprariae</name>
    <dbReference type="NCBI Taxonomy" id="2615207"/>
    <lineage>
        <taxon>Bacteria</taxon>
        <taxon>Pseudomonadati</taxon>
        <taxon>Pseudomonadota</taxon>
        <taxon>Alphaproteobacteria</taxon>
        <taxon>Hyphomicrobiales</taxon>
        <taxon>Aurantimonadaceae</taxon>
        <taxon>Plantimonas</taxon>
    </lineage>
</organism>
<comment type="similarity">
    <text evidence="2">Belongs to the CobB/CobQ family. CobQ subfamily.</text>
</comment>
<evidence type="ECO:0000313" key="13">
    <source>
        <dbReference type="Proteomes" id="UP000432089"/>
    </source>
</evidence>
<keyword evidence="8 9" id="KW-0315">Glutamine amidotransferase</keyword>
<dbReference type="SUPFAM" id="SSF52540">
    <property type="entry name" value="P-loop containing nucleoside triphosphate hydrolases"/>
    <property type="match status" value="1"/>
</dbReference>
<protein>
    <recommendedName>
        <fullName evidence="9">Hydrogenobyrinate a,c-diamide synthase</fullName>
        <ecNumber evidence="9">6.3.5.9</ecNumber>
    </recommendedName>
    <alternativeName>
        <fullName evidence="9">Hydrogenobyrinic acid a,c-diamide synthase</fullName>
    </alternativeName>
</protein>
<dbReference type="PANTHER" id="PTHR43873:SF1">
    <property type="entry name" value="COBYRINATE A,C-DIAMIDE SYNTHASE"/>
    <property type="match status" value="1"/>
</dbReference>
<gene>
    <name evidence="9" type="primary">cobB</name>
    <name evidence="12" type="ORF">F6X38_12520</name>
</gene>
<dbReference type="EC" id="6.3.5.9" evidence="9"/>
<feature type="domain" description="CobQ/CobB/MinD/ParA nucleotide binding" evidence="10">
    <location>
        <begin position="5"/>
        <end position="185"/>
    </location>
</feature>
<keyword evidence="3 9" id="KW-0169">Cobalamin biosynthesis</keyword>
<dbReference type="InterPro" id="IPR002586">
    <property type="entry name" value="CobQ/CobB/MinD/ParA_Nub-bd_dom"/>
</dbReference>
<dbReference type="PANTHER" id="PTHR43873">
    <property type="entry name" value="COBYRINATE A,C-DIAMIDE SYNTHASE"/>
    <property type="match status" value="1"/>
</dbReference>
<evidence type="ECO:0000259" key="11">
    <source>
        <dbReference type="Pfam" id="PF07685"/>
    </source>
</evidence>
<comment type="miscellaneous">
    <text evidence="9">The a and c carboxylates of hydrogenobyrinate are activated for nucleophilic attack via formation of a phosphorylated intermediate by ATP. CobB catalyzes first the amidation of the c-carboxylate, and then that of the a-carboxylate.</text>
</comment>
<evidence type="ECO:0000259" key="10">
    <source>
        <dbReference type="Pfam" id="PF01656"/>
    </source>
</evidence>
<comment type="caution">
    <text evidence="12">The sequence shown here is derived from an EMBL/GenBank/DDBJ whole genome shotgun (WGS) entry which is preliminary data.</text>
</comment>